<dbReference type="GO" id="GO:0017108">
    <property type="term" value="F:5'-flap endonuclease activity"/>
    <property type="evidence" value="ECO:0007669"/>
    <property type="project" value="TreeGrafter"/>
</dbReference>
<keyword evidence="6" id="KW-1185">Reference proteome</keyword>
<gene>
    <name evidence="5" type="ORF">Scep_026260</name>
</gene>
<keyword evidence="2" id="KW-0255">Endonuclease</keyword>
<comment type="caution">
    <text evidence="5">The sequence shown here is derived from an EMBL/GenBank/DDBJ whole genome shotgun (WGS) entry which is preliminary data.</text>
</comment>
<dbReference type="PANTHER" id="PTHR11081:SF9">
    <property type="entry name" value="FLAP ENDONUCLEASE 1"/>
    <property type="match status" value="1"/>
</dbReference>
<keyword evidence="2" id="KW-0540">Nuclease</keyword>
<dbReference type="SMART" id="SM00484">
    <property type="entry name" value="XPGI"/>
    <property type="match status" value="1"/>
</dbReference>
<feature type="domain" description="XPG-I" evidence="4">
    <location>
        <begin position="185"/>
        <end position="237"/>
    </location>
</feature>
<dbReference type="Gene3D" id="3.40.50.1010">
    <property type="entry name" value="5'-nuclease"/>
    <property type="match status" value="1"/>
</dbReference>
<evidence type="ECO:0000313" key="5">
    <source>
        <dbReference type="EMBL" id="KAK9094791.1"/>
    </source>
</evidence>
<dbReference type="PANTHER" id="PTHR11081">
    <property type="entry name" value="FLAP ENDONUCLEASE FAMILY MEMBER"/>
    <property type="match status" value="1"/>
</dbReference>
<evidence type="ECO:0000313" key="6">
    <source>
        <dbReference type="Proteomes" id="UP001419268"/>
    </source>
</evidence>
<sequence>MLEPFAPLASANIETLIQMMRAMHDDYFHRMSEHDGQSHVSTIPELQRSQFCEAQQYKRRVDSKVLSLGYLTTMQEDSHKWKLTISIDSTLSRPVKRYQELRELVSSTRCAVELRHATHEVSVERGNQGIDGGMMITRTANSISTNDDVEIGTMNSPFDKMFHGPYKQGHTSLLQHNEDCKILLRLKEVSVIEAPSKAEAECTTLYKSGVVYVVASEDMDSLTFGTPRFIHHLIDPS</sequence>
<dbReference type="PRINTS" id="PR00853">
    <property type="entry name" value="XPGRADSUPER"/>
</dbReference>
<dbReference type="InterPro" id="IPR006086">
    <property type="entry name" value="XPG-I_dom"/>
</dbReference>
<dbReference type="GO" id="GO:0046872">
    <property type="term" value="F:metal ion binding"/>
    <property type="evidence" value="ECO:0007669"/>
    <property type="project" value="UniProtKB-KW"/>
</dbReference>
<dbReference type="AlphaFoldDB" id="A0AAP0EJT0"/>
<dbReference type="InterPro" id="IPR006084">
    <property type="entry name" value="XPG/Rad2"/>
</dbReference>
<evidence type="ECO:0000256" key="3">
    <source>
        <dbReference type="ARBA" id="ARBA00022842"/>
    </source>
</evidence>
<dbReference type="InterPro" id="IPR029060">
    <property type="entry name" value="PIN-like_dom_sf"/>
</dbReference>
<keyword evidence="2" id="KW-0378">Hydrolase</keyword>
<organism evidence="5 6">
    <name type="scientific">Stephania cephalantha</name>
    <dbReference type="NCBI Taxonomy" id="152367"/>
    <lineage>
        <taxon>Eukaryota</taxon>
        <taxon>Viridiplantae</taxon>
        <taxon>Streptophyta</taxon>
        <taxon>Embryophyta</taxon>
        <taxon>Tracheophyta</taxon>
        <taxon>Spermatophyta</taxon>
        <taxon>Magnoliopsida</taxon>
        <taxon>Ranunculales</taxon>
        <taxon>Menispermaceae</taxon>
        <taxon>Menispermoideae</taxon>
        <taxon>Cissampelideae</taxon>
        <taxon>Stephania</taxon>
    </lineage>
</organism>
<proteinExistence type="predicted"/>
<dbReference type="SUPFAM" id="SSF88723">
    <property type="entry name" value="PIN domain-like"/>
    <property type="match status" value="1"/>
</dbReference>
<evidence type="ECO:0000256" key="1">
    <source>
        <dbReference type="ARBA" id="ARBA00022723"/>
    </source>
</evidence>
<reference evidence="5 6" key="1">
    <citation type="submission" date="2024-01" db="EMBL/GenBank/DDBJ databases">
        <title>Genome assemblies of Stephania.</title>
        <authorList>
            <person name="Yang L."/>
        </authorList>
    </citation>
    <scope>NUCLEOTIDE SEQUENCE [LARGE SCALE GENOMIC DNA]</scope>
    <source>
        <strain evidence="5">JXDWG</strain>
        <tissue evidence="5">Leaf</tissue>
    </source>
</reference>
<protein>
    <recommendedName>
        <fullName evidence="4">XPG-I domain-containing protein</fullName>
    </recommendedName>
</protein>
<evidence type="ECO:0000259" key="4">
    <source>
        <dbReference type="SMART" id="SM00484"/>
    </source>
</evidence>
<dbReference type="EMBL" id="JBBNAG010000011">
    <property type="protein sequence ID" value="KAK9094791.1"/>
    <property type="molecule type" value="Genomic_DNA"/>
</dbReference>
<name>A0AAP0EJT0_9MAGN</name>
<accession>A0AAP0EJT0</accession>
<dbReference type="Pfam" id="PF00867">
    <property type="entry name" value="XPG_I"/>
    <property type="match status" value="1"/>
</dbReference>
<evidence type="ECO:0000256" key="2">
    <source>
        <dbReference type="ARBA" id="ARBA00022759"/>
    </source>
</evidence>
<dbReference type="Proteomes" id="UP001419268">
    <property type="component" value="Unassembled WGS sequence"/>
</dbReference>
<dbReference type="GO" id="GO:0008409">
    <property type="term" value="F:5'-3' exonuclease activity"/>
    <property type="evidence" value="ECO:0007669"/>
    <property type="project" value="TreeGrafter"/>
</dbReference>
<keyword evidence="1" id="KW-0479">Metal-binding</keyword>
<keyword evidence="3" id="KW-0460">Magnesium</keyword>